<dbReference type="PaxDb" id="3847-GLYMA11G14510.1"/>
<reference evidence="1" key="3">
    <citation type="submission" date="2018-07" db="EMBL/GenBank/DDBJ databases">
        <title>WGS assembly of Glycine max.</title>
        <authorList>
            <person name="Schmutz J."/>
            <person name="Cannon S."/>
            <person name="Schlueter J."/>
            <person name="Ma J."/>
            <person name="Mitros T."/>
            <person name="Nelson W."/>
            <person name="Hyten D."/>
            <person name="Song Q."/>
            <person name="Thelen J."/>
            <person name="Cheng J."/>
            <person name="Xu D."/>
            <person name="Hellsten U."/>
            <person name="May G."/>
            <person name="Yu Y."/>
            <person name="Sakurai T."/>
            <person name="Umezawa T."/>
            <person name="Bhattacharyya M."/>
            <person name="Sandhu D."/>
            <person name="Valliyodan B."/>
            <person name="Lindquist E."/>
            <person name="Peto M."/>
            <person name="Grant D."/>
            <person name="Shu S."/>
            <person name="Goodstein D."/>
            <person name="Barry K."/>
            <person name="Futrell-Griggs M."/>
            <person name="Abernathy B."/>
            <person name="Du J."/>
            <person name="Tian Z."/>
            <person name="Zhu L."/>
            <person name="Gill N."/>
            <person name="Joshi T."/>
            <person name="Libault M."/>
            <person name="Sethuraman A."/>
            <person name="Zhang X."/>
            <person name="Shinozaki K."/>
            <person name="Nguyen H."/>
            <person name="Wing R."/>
            <person name="Cregan P."/>
            <person name="Specht J."/>
            <person name="Grimwood J."/>
            <person name="Rokhsar D."/>
            <person name="Stacey G."/>
            <person name="Shoemaker R."/>
            <person name="Jackson S."/>
        </authorList>
    </citation>
    <scope>NUCLEOTIDE SEQUENCE</scope>
    <source>
        <tissue evidence="1">Callus</tissue>
    </source>
</reference>
<reference evidence="1 2" key="1">
    <citation type="journal article" date="2010" name="Nature">
        <title>Genome sequence of the palaeopolyploid soybean.</title>
        <authorList>
            <person name="Schmutz J."/>
            <person name="Cannon S.B."/>
            <person name="Schlueter J."/>
            <person name="Ma J."/>
            <person name="Mitros T."/>
            <person name="Nelson W."/>
            <person name="Hyten D.L."/>
            <person name="Song Q."/>
            <person name="Thelen J.J."/>
            <person name="Cheng J."/>
            <person name="Xu D."/>
            <person name="Hellsten U."/>
            <person name="May G.D."/>
            <person name="Yu Y."/>
            <person name="Sakurai T."/>
            <person name="Umezawa T."/>
            <person name="Bhattacharyya M.K."/>
            <person name="Sandhu D."/>
            <person name="Valliyodan B."/>
            <person name="Lindquist E."/>
            <person name="Peto M."/>
            <person name="Grant D."/>
            <person name="Shu S."/>
            <person name="Goodstein D."/>
            <person name="Barry K."/>
            <person name="Futrell-Griggs M."/>
            <person name="Abernathy B."/>
            <person name="Du J."/>
            <person name="Tian Z."/>
            <person name="Zhu L."/>
            <person name="Gill N."/>
            <person name="Joshi T."/>
            <person name="Libault M."/>
            <person name="Sethuraman A."/>
            <person name="Zhang X.-C."/>
            <person name="Shinozaki K."/>
            <person name="Nguyen H.T."/>
            <person name="Wing R.A."/>
            <person name="Cregan P."/>
            <person name="Specht J."/>
            <person name="Grimwood J."/>
            <person name="Rokhsar D."/>
            <person name="Stacey G."/>
            <person name="Shoemaker R.C."/>
            <person name="Jackson S.A."/>
        </authorList>
    </citation>
    <scope>NUCLEOTIDE SEQUENCE</scope>
    <source>
        <strain evidence="2">cv. Williams 82</strain>
        <tissue evidence="1">Callus</tissue>
    </source>
</reference>
<dbReference type="EMBL" id="CM000844">
    <property type="protein sequence ID" value="KRH29754.1"/>
    <property type="molecule type" value="Genomic_DNA"/>
</dbReference>
<dbReference type="HOGENOM" id="CLU_2201771_0_0_1"/>
<accession>I1LJZ2</accession>
<evidence type="ECO:0000313" key="1">
    <source>
        <dbReference type="EMBL" id="KRH29754.1"/>
    </source>
</evidence>
<dbReference type="AlphaFoldDB" id="I1LJZ2"/>
<dbReference type="Proteomes" id="UP000008827">
    <property type="component" value="Chromosome 11"/>
</dbReference>
<proteinExistence type="predicted"/>
<keyword evidence="3" id="KW-1185">Reference proteome</keyword>
<evidence type="ECO:0000313" key="2">
    <source>
        <dbReference type="EnsemblPlants" id="KRH29754"/>
    </source>
</evidence>
<dbReference type="EnsemblPlants" id="KRH29754">
    <property type="protein sequence ID" value="KRH29754"/>
    <property type="gene ID" value="GLYMA_11G136800"/>
</dbReference>
<reference evidence="2" key="2">
    <citation type="submission" date="2018-02" db="UniProtKB">
        <authorList>
            <consortium name="EnsemblPlants"/>
        </authorList>
    </citation>
    <scope>IDENTIFICATION</scope>
    <source>
        <strain evidence="2">Williams 82</strain>
    </source>
</reference>
<dbReference type="InParanoid" id="I1LJZ2"/>
<sequence>MGGVQGLEQKLLKKHQLLPLKFLNCKSYVESHNGQNNYLLSRSISDRFLRRYSQSLVVAVTSDRSQSLSSNHLLCGRLPILAPTATPTFAESPPLDLLSPLHSLLWPP</sequence>
<evidence type="ECO:0000313" key="3">
    <source>
        <dbReference type="Proteomes" id="UP000008827"/>
    </source>
</evidence>
<name>I1LJZ2_SOYBN</name>
<protein>
    <submittedName>
        <fullName evidence="1 2">Uncharacterized protein</fullName>
    </submittedName>
</protein>
<gene>
    <name evidence="1" type="ORF">GLYMA_11G136800</name>
</gene>
<organism evidence="1">
    <name type="scientific">Glycine max</name>
    <name type="common">Soybean</name>
    <name type="synonym">Glycine hispida</name>
    <dbReference type="NCBI Taxonomy" id="3847"/>
    <lineage>
        <taxon>Eukaryota</taxon>
        <taxon>Viridiplantae</taxon>
        <taxon>Streptophyta</taxon>
        <taxon>Embryophyta</taxon>
        <taxon>Tracheophyta</taxon>
        <taxon>Spermatophyta</taxon>
        <taxon>Magnoliopsida</taxon>
        <taxon>eudicotyledons</taxon>
        <taxon>Gunneridae</taxon>
        <taxon>Pentapetalae</taxon>
        <taxon>rosids</taxon>
        <taxon>fabids</taxon>
        <taxon>Fabales</taxon>
        <taxon>Fabaceae</taxon>
        <taxon>Papilionoideae</taxon>
        <taxon>50 kb inversion clade</taxon>
        <taxon>NPAAA clade</taxon>
        <taxon>indigoferoid/millettioid clade</taxon>
        <taxon>Phaseoleae</taxon>
        <taxon>Glycine</taxon>
        <taxon>Glycine subgen. Soja</taxon>
    </lineage>
</organism>
<dbReference type="Gramene" id="KRH29754">
    <property type="protein sequence ID" value="KRH29754"/>
    <property type="gene ID" value="GLYMA_11G136800"/>
</dbReference>